<sequence>MRIKVILITFAIRYKGLIIYIVGKAMAYKIAVFDAKPYDMATFNKANEAYGFELVYHKEHLDKNNVLLASGTDAVCIFVNAKVDEAVVTKLHSYGVKLIALRCAGFNNVDIAAAARKGIKVVRVPDYSPHAIAEHTLALMLCLNRKVHRAFLRTRDGNFSLIGFQGFDMYGKTIGVIGTGKIGKVATGLFQGLGMNVLAYDLYPDTKWADATGVKYVSLDELYANANIITLHCPLTKETEYLICDESIAKMKEGVMIINTGRGKLIHTRHLIEGLLSGKVGYAGLDVYEEEGAYFYEDHSDSVMTDDVLARLLSFNNVIVTSHQAFFTQEAMSNIAHTTMNNILDFFNGKELKNEVVYNKA</sequence>
<evidence type="ECO:0000313" key="7">
    <source>
        <dbReference type="EMBL" id="SBV95197.1"/>
    </source>
</evidence>
<dbReference type="PROSITE" id="PS00065">
    <property type="entry name" value="D_2_HYDROXYACID_DH_1"/>
    <property type="match status" value="1"/>
</dbReference>
<dbReference type="SUPFAM" id="SSF51735">
    <property type="entry name" value="NAD(P)-binding Rossmann-fold domains"/>
    <property type="match status" value="1"/>
</dbReference>
<gene>
    <name evidence="7" type="primary">ddh</name>
    <name evidence="7" type="ORF">KL86DYS1_11329</name>
</gene>
<keyword evidence="3" id="KW-0520">NAD</keyword>
<evidence type="ECO:0000259" key="5">
    <source>
        <dbReference type="Pfam" id="PF00389"/>
    </source>
</evidence>
<name>A0A212J6Y7_9BACT</name>
<feature type="domain" description="D-isomer specific 2-hydroxyacid dehydrogenase NAD-binding" evidence="6">
    <location>
        <begin position="137"/>
        <end position="325"/>
    </location>
</feature>
<dbReference type="InterPro" id="IPR006140">
    <property type="entry name" value="D-isomer_DH_NAD-bd"/>
</dbReference>
<dbReference type="GO" id="GO:0051287">
    <property type="term" value="F:NAD binding"/>
    <property type="evidence" value="ECO:0007669"/>
    <property type="project" value="InterPro"/>
</dbReference>
<keyword evidence="2 4" id="KW-0560">Oxidoreductase</keyword>
<dbReference type="PANTHER" id="PTHR43026">
    <property type="entry name" value="2-HYDROXYACID DEHYDROGENASE HOMOLOG 1-RELATED"/>
    <property type="match status" value="1"/>
</dbReference>
<dbReference type="EMBL" id="FLUM01000001">
    <property type="protein sequence ID" value="SBV95197.1"/>
    <property type="molecule type" value="Genomic_DNA"/>
</dbReference>
<dbReference type="Pfam" id="PF02826">
    <property type="entry name" value="2-Hacid_dh_C"/>
    <property type="match status" value="1"/>
</dbReference>
<proteinExistence type="inferred from homology"/>
<dbReference type="AlphaFoldDB" id="A0A212J6Y7"/>
<evidence type="ECO:0000256" key="4">
    <source>
        <dbReference type="RuleBase" id="RU003719"/>
    </source>
</evidence>
<dbReference type="InterPro" id="IPR029752">
    <property type="entry name" value="D-isomer_DH_CS1"/>
</dbReference>
<dbReference type="GO" id="GO:0008720">
    <property type="term" value="F:D-lactate dehydrogenase (NAD+) activity"/>
    <property type="evidence" value="ECO:0007669"/>
    <property type="project" value="TreeGrafter"/>
</dbReference>
<reference evidence="7" key="1">
    <citation type="submission" date="2016-04" db="EMBL/GenBank/DDBJ databases">
        <authorList>
            <person name="Evans L.H."/>
            <person name="Alamgir A."/>
            <person name="Owens N."/>
            <person name="Weber N.D."/>
            <person name="Virtaneva K."/>
            <person name="Barbian K."/>
            <person name="Babar A."/>
            <person name="Rosenke K."/>
        </authorList>
    </citation>
    <scope>NUCLEOTIDE SEQUENCE</scope>
    <source>
        <strain evidence="7">86-1</strain>
    </source>
</reference>
<dbReference type="PANTHER" id="PTHR43026:SF1">
    <property type="entry name" value="2-HYDROXYACID DEHYDROGENASE HOMOLOG 1-RELATED"/>
    <property type="match status" value="1"/>
</dbReference>
<evidence type="ECO:0000256" key="2">
    <source>
        <dbReference type="ARBA" id="ARBA00023002"/>
    </source>
</evidence>
<feature type="domain" description="D-isomer specific 2-hydroxyacid dehydrogenase catalytic" evidence="5">
    <location>
        <begin position="30"/>
        <end position="356"/>
    </location>
</feature>
<dbReference type="FunFam" id="3.40.50.720:FF:000292">
    <property type="entry name" value="Putative D-lactate dehydrogenase"/>
    <property type="match status" value="1"/>
</dbReference>
<dbReference type="EC" id="1.1.1.-" evidence="7"/>
<dbReference type="Gene3D" id="3.40.50.720">
    <property type="entry name" value="NAD(P)-binding Rossmann-like Domain"/>
    <property type="match status" value="2"/>
</dbReference>
<dbReference type="Pfam" id="PF00389">
    <property type="entry name" value="2-Hacid_dh"/>
    <property type="match status" value="1"/>
</dbReference>
<dbReference type="CDD" id="cd12183">
    <property type="entry name" value="LDH_like_2"/>
    <property type="match status" value="1"/>
</dbReference>
<dbReference type="InterPro" id="IPR006139">
    <property type="entry name" value="D-isomer_2_OHA_DH_cat_dom"/>
</dbReference>
<dbReference type="InterPro" id="IPR036291">
    <property type="entry name" value="NAD(P)-bd_dom_sf"/>
</dbReference>
<dbReference type="InterPro" id="IPR058205">
    <property type="entry name" value="D-LDH-like"/>
</dbReference>
<organism evidence="7">
    <name type="scientific">uncultured Dysgonomonas sp</name>
    <dbReference type="NCBI Taxonomy" id="206096"/>
    <lineage>
        <taxon>Bacteria</taxon>
        <taxon>Pseudomonadati</taxon>
        <taxon>Bacteroidota</taxon>
        <taxon>Bacteroidia</taxon>
        <taxon>Bacteroidales</taxon>
        <taxon>Dysgonomonadaceae</taxon>
        <taxon>Dysgonomonas</taxon>
        <taxon>environmental samples</taxon>
    </lineage>
</organism>
<evidence type="ECO:0000259" key="6">
    <source>
        <dbReference type="Pfam" id="PF02826"/>
    </source>
</evidence>
<accession>A0A212J6Y7</accession>
<comment type="similarity">
    <text evidence="1 4">Belongs to the D-isomer specific 2-hydroxyacid dehydrogenase family.</text>
</comment>
<evidence type="ECO:0000256" key="3">
    <source>
        <dbReference type="ARBA" id="ARBA00023027"/>
    </source>
</evidence>
<dbReference type="SUPFAM" id="SSF52283">
    <property type="entry name" value="Formate/glycerate dehydrogenase catalytic domain-like"/>
    <property type="match status" value="1"/>
</dbReference>
<evidence type="ECO:0000256" key="1">
    <source>
        <dbReference type="ARBA" id="ARBA00005854"/>
    </source>
</evidence>
<protein>
    <submittedName>
        <fullName evidence="7">2-hydroxyacid dehydrogenase homolog</fullName>
        <ecNumber evidence="7">1.1.1.-</ecNumber>
    </submittedName>
</protein>